<dbReference type="Pfam" id="PF10601">
    <property type="entry name" value="zf-LITAF-like"/>
    <property type="match status" value="1"/>
</dbReference>
<dbReference type="HOGENOM" id="CLU_008479_1_0_1"/>
<organism evidence="10 11">
    <name type="scientific">Tribolium castaneum</name>
    <name type="common">Red flour beetle</name>
    <dbReference type="NCBI Taxonomy" id="7070"/>
    <lineage>
        <taxon>Eukaryota</taxon>
        <taxon>Metazoa</taxon>
        <taxon>Ecdysozoa</taxon>
        <taxon>Arthropoda</taxon>
        <taxon>Hexapoda</taxon>
        <taxon>Insecta</taxon>
        <taxon>Pterygota</taxon>
        <taxon>Neoptera</taxon>
        <taxon>Endopterygota</taxon>
        <taxon>Coleoptera</taxon>
        <taxon>Polyphaga</taxon>
        <taxon>Cucujiformia</taxon>
        <taxon>Tenebrionidae</taxon>
        <taxon>Tenebrionidae incertae sedis</taxon>
        <taxon>Tribolium</taxon>
    </lineage>
</organism>
<name>D6WFN0_TRICA</name>
<evidence type="ECO:0000259" key="8">
    <source>
        <dbReference type="PROSITE" id="PS50102"/>
    </source>
</evidence>
<feature type="domain" description="RRM" evidence="8">
    <location>
        <begin position="586"/>
        <end position="664"/>
    </location>
</feature>
<keyword evidence="4 6" id="KW-0694">RNA-binding</keyword>
<comment type="subcellular location">
    <subcellularLocation>
        <location evidence="1">Nucleus</location>
    </subcellularLocation>
</comment>
<dbReference type="PANTHER" id="PTHR48039:SF5">
    <property type="entry name" value="RNA-BINDING PROTEIN 28"/>
    <property type="match status" value="1"/>
</dbReference>
<dbReference type="InterPro" id="IPR034418">
    <property type="entry name" value="RMB19_RRM1"/>
</dbReference>
<reference evidence="10 11" key="1">
    <citation type="journal article" date="2008" name="Nature">
        <title>The genome of the model beetle and pest Tribolium castaneum.</title>
        <authorList>
            <consortium name="Tribolium Genome Sequencing Consortium"/>
            <person name="Richards S."/>
            <person name="Gibbs R.A."/>
            <person name="Weinstock G.M."/>
            <person name="Brown S.J."/>
            <person name="Denell R."/>
            <person name="Beeman R.W."/>
            <person name="Gibbs R."/>
            <person name="Beeman R.W."/>
            <person name="Brown S.J."/>
            <person name="Bucher G."/>
            <person name="Friedrich M."/>
            <person name="Grimmelikhuijzen C.J."/>
            <person name="Klingler M."/>
            <person name="Lorenzen M."/>
            <person name="Richards S."/>
            <person name="Roth S."/>
            <person name="Schroder R."/>
            <person name="Tautz D."/>
            <person name="Zdobnov E.M."/>
            <person name="Muzny D."/>
            <person name="Gibbs R.A."/>
            <person name="Weinstock G.M."/>
            <person name="Attaway T."/>
            <person name="Bell S."/>
            <person name="Buhay C.J."/>
            <person name="Chandrabose M.N."/>
            <person name="Chavez D."/>
            <person name="Clerk-Blankenburg K.P."/>
            <person name="Cree A."/>
            <person name="Dao M."/>
            <person name="Davis C."/>
            <person name="Chacko J."/>
            <person name="Dinh H."/>
            <person name="Dugan-Rocha S."/>
            <person name="Fowler G."/>
            <person name="Garner T.T."/>
            <person name="Garnes J."/>
            <person name="Gnirke A."/>
            <person name="Hawes A."/>
            <person name="Hernandez J."/>
            <person name="Hines S."/>
            <person name="Holder M."/>
            <person name="Hume J."/>
            <person name="Jhangiani S.N."/>
            <person name="Joshi V."/>
            <person name="Khan Z.M."/>
            <person name="Jackson L."/>
            <person name="Kovar C."/>
            <person name="Kowis A."/>
            <person name="Lee S."/>
            <person name="Lewis L.R."/>
            <person name="Margolis J."/>
            <person name="Morgan M."/>
            <person name="Nazareth L.V."/>
            <person name="Nguyen N."/>
            <person name="Okwuonu G."/>
            <person name="Parker D."/>
            <person name="Richards S."/>
            <person name="Ruiz S.J."/>
            <person name="Santibanez J."/>
            <person name="Savard J."/>
            <person name="Scherer S.E."/>
            <person name="Schneider B."/>
            <person name="Sodergren E."/>
            <person name="Tautz D."/>
            <person name="Vattahil S."/>
            <person name="Villasana D."/>
            <person name="White C.S."/>
            <person name="Wright R."/>
            <person name="Park Y."/>
            <person name="Beeman R.W."/>
            <person name="Lord J."/>
            <person name="Oppert B."/>
            <person name="Lorenzen M."/>
            <person name="Brown S."/>
            <person name="Wang L."/>
            <person name="Savard J."/>
            <person name="Tautz D."/>
            <person name="Richards S."/>
            <person name="Weinstock G."/>
            <person name="Gibbs R.A."/>
            <person name="Liu Y."/>
            <person name="Worley K."/>
            <person name="Weinstock G."/>
            <person name="Elsik C.G."/>
            <person name="Reese J.T."/>
            <person name="Elhaik E."/>
            <person name="Landan G."/>
            <person name="Graur D."/>
            <person name="Arensburger P."/>
            <person name="Atkinson P."/>
            <person name="Beeman R.W."/>
            <person name="Beidler J."/>
            <person name="Brown S.J."/>
            <person name="Demuth J.P."/>
            <person name="Drury D.W."/>
            <person name="Du Y.Z."/>
            <person name="Fujiwara H."/>
            <person name="Lorenzen M."/>
            <person name="Maselli V."/>
            <person name="Osanai M."/>
            <person name="Park Y."/>
            <person name="Robertson H.M."/>
            <person name="Tu Z."/>
            <person name="Wang J.J."/>
            <person name="Wang S."/>
            <person name="Richards S."/>
            <person name="Song H."/>
            <person name="Zhang L."/>
            <person name="Sodergren E."/>
            <person name="Werner D."/>
            <person name="Stanke M."/>
            <person name="Morgenstern B."/>
            <person name="Solovyev V."/>
            <person name="Kosarev P."/>
            <person name="Brown G."/>
            <person name="Chen H.C."/>
            <person name="Ermolaeva O."/>
            <person name="Hlavina W."/>
            <person name="Kapustin Y."/>
            <person name="Kiryutin B."/>
            <person name="Kitts P."/>
            <person name="Maglott D."/>
            <person name="Pruitt K."/>
            <person name="Sapojnikov V."/>
            <person name="Souvorov A."/>
            <person name="Mackey A.J."/>
            <person name="Waterhouse R.M."/>
            <person name="Wyder S."/>
            <person name="Zdobnov E.M."/>
            <person name="Zdobnov E.M."/>
            <person name="Wyder S."/>
            <person name="Kriventseva E.V."/>
            <person name="Kadowaki T."/>
            <person name="Bork P."/>
            <person name="Aranda M."/>
            <person name="Bao R."/>
            <person name="Beermann A."/>
            <person name="Berns N."/>
            <person name="Bolognesi R."/>
            <person name="Bonneton F."/>
            <person name="Bopp D."/>
            <person name="Brown S.J."/>
            <person name="Bucher G."/>
            <person name="Butts T."/>
            <person name="Chaumot A."/>
            <person name="Denell R.E."/>
            <person name="Ferrier D.E."/>
            <person name="Friedrich M."/>
            <person name="Gordon C.M."/>
            <person name="Jindra M."/>
            <person name="Klingler M."/>
            <person name="Lan Q."/>
            <person name="Lattorff H.M."/>
            <person name="Laudet V."/>
            <person name="von Levetsow C."/>
            <person name="Liu Z."/>
            <person name="Lutz R."/>
            <person name="Lynch J.A."/>
            <person name="da Fonseca R.N."/>
            <person name="Posnien N."/>
            <person name="Reuter R."/>
            <person name="Roth S."/>
            <person name="Savard J."/>
            <person name="Schinko J.B."/>
            <person name="Schmitt C."/>
            <person name="Schoppmeier M."/>
            <person name="Schroder R."/>
            <person name="Shippy T.D."/>
            <person name="Simonnet F."/>
            <person name="Marques-Souza H."/>
            <person name="Tautz D."/>
            <person name="Tomoyasu Y."/>
            <person name="Trauner J."/>
            <person name="Van der Zee M."/>
            <person name="Vervoort M."/>
            <person name="Wittkopp N."/>
            <person name="Wimmer E.A."/>
            <person name="Yang X."/>
            <person name="Jones A.K."/>
            <person name="Sattelle D.B."/>
            <person name="Ebert P.R."/>
            <person name="Nelson D."/>
            <person name="Scott J.G."/>
            <person name="Beeman R.W."/>
            <person name="Muthukrishnan S."/>
            <person name="Kramer K.J."/>
            <person name="Arakane Y."/>
            <person name="Beeman R.W."/>
            <person name="Zhu Q."/>
            <person name="Hogenkamp D."/>
            <person name="Dixit R."/>
            <person name="Oppert B."/>
            <person name="Jiang H."/>
            <person name="Zou Z."/>
            <person name="Marshall J."/>
            <person name="Elpidina E."/>
            <person name="Vinokurov K."/>
            <person name="Oppert C."/>
            <person name="Zou Z."/>
            <person name="Evans J."/>
            <person name="Lu Z."/>
            <person name="Zhao P."/>
            <person name="Sumathipala N."/>
            <person name="Altincicek B."/>
            <person name="Vilcinskas A."/>
            <person name="Williams M."/>
            <person name="Hultmark D."/>
            <person name="Hetru C."/>
            <person name="Jiang H."/>
            <person name="Grimmelikhuijzen C.J."/>
            <person name="Hauser F."/>
            <person name="Cazzamali G."/>
            <person name="Williamson M."/>
            <person name="Park Y."/>
            <person name="Li B."/>
            <person name="Tanaka Y."/>
            <person name="Predel R."/>
            <person name="Neupert S."/>
            <person name="Schachtner J."/>
            <person name="Verleyen P."/>
            <person name="Raible F."/>
            <person name="Bork P."/>
            <person name="Friedrich M."/>
            <person name="Walden K.K."/>
            <person name="Robertson H.M."/>
            <person name="Angeli S."/>
            <person name="Foret S."/>
            <person name="Bucher G."/>
            <person name="Schuetz S."/>
            <person name="Maleszka R."/>
            <person name="Wimmer E.A."/>
            <person name="Beeman R.W."/>
            <person name="Lorenzen M."/>
            <person name="Tomoyasu Y."/>
            <person name="Miller S.C."/>
            <person name="Grossmann D."/>
            <person name="Bucher G."/>
        </authorList>
    </citation>
    <scope>NUCLEOTIDE SEQUENCE [LARGE SCALE GENOMIC DNA]</scope>
    <source>
        <strain evidence="10 11">Georgia GA2</strain>
    </source>
</reference>
<evidence type="ECO:0000256" key="4">
    <source>
        <dbReference type="ARBA" id="ARBA00022884"/>
    </source>
</evidence>
<dbReference type="STRING" id="7070.D6WFN0"/>
<dbReference type="InterPro" id="IPR012677">
    <property type="entry name" value="Nucleotide-bd_a/b_plait_sf"/>
</dbReference>
<feature type="region of interest" description="Disordered" evidence="7">
    <location>
        <begin position="360"/>
        <end position="381"/>
    </location>
</feature>
<feature type="region of interest" description="Disordered" evidence="7">
    <location>
        <begin position="419"/>
        <end position="452"/>
    </location>
</feature>
<dbReference type="Gene3D" id="3.30.70.330">
    <property type="match status" value="6"/>
</dbReference>
<dbReference type="GO" id="GO:1990904">
    <property type="term" value="C:ribonucleoprotein complex"/>
    <property type="evidence" value="ECO:0000318"/>
    <property type="project" value="GO_Central"/>
</dbReference>
<feature type="region of interest" description="Disordered" evidence="7">
    <location>
        <begin position="845"/>
        <end position="878"/>
    </location>
</feature>
<evidence type="ECO:0000256" key="2">
    <source>
        <dbReference type="ARBA" id="ARBA00008033"/>
    </source>
</evidence>
<evidence type="ECO:0000259" key="9">
    <source>
        <dbReference type="PROSITE" id="PS51837"/>
    </source>
</evidence>
<dbReference type="OMA" id="FNNTCIQ"/>
<dbReference type="GO" id="GO:0005634">
    <property type="term" value="C:nucleus"/>
    <property type="evidence" value="ECO:0000318"/>
    <property type="project" value="GO_Central"/>
</dbReference>
<feature type="domain" description="LITAF" evidence="9">
    <location>
        <begin position="166"/>
        <end position="249"/>
    </location>
</feature>
<dbReference type="CDD" id="cd12571">
    <property type="entry name" value="RRM6_RBM19"/>
    <property type="match status" value="1"/>
</dbReference>
<sequence>MNENQNAKNEETPLEIFETVTALVNEIVNSSPVSPQSVSRTSAPSTSAPTKATEQASTAQLPQVYSRQANLLPTYEIFRTSRQFDESQSDVAVEQYLARLRAAKTSRPPTPSPPCVPPSYSTVIKQGRPSLDIRRDVRSMEMQHISPFSRIPPPSYNQIHGVWSREISNNSSEEVLLGPDPIYIWCSHCATVVITATQAQRSKFTHITAAALCLFGCWPCAMLPYCMNSCKNIYHYCPDCNYLFGIKNCPKTLTILNMSRLVVKNLPKNITEEKLRNLFQEKGTITDVQLKYTPEGKFREFAFVGYQNENEAQEAIKHFDGMFMHTRKIKVEPCALLGDSKKPKAWSKYAPESTAYKKAHGILTKEEDNDKPKVAKKNQKEDETIELLKKYQDDPMFEEFLELHNPEESKKLRKIIEKQKEHDVKSESEEDEGKGSSSENDSDEETQDRLADQKISDLEYMKKLVKKKEKPKKEPKKLDLFTLKLRGLPYNSRKKDIKQFLKPVTPFSIRLPAKIHGIAYVGFKTEKDYKKALLKDRSFIAGKRISVMEYSGKNNTEHEETSNNVRKKWVSQEEALKNEEDIAETGKIFVRNLAYTTTEDDVENLFSKFGPLAEVNLPVDPTSKKIKGFGTVTFVMPEHAARAYGELDGSILHGRMVHLLPGKSKDVADEPDLEESTNFKKKKEAKQKSEAGSSHNWNSLFLGHNAVAEVIADTYSTSKEKVMGLHDDGSAAVRLALGETQIVAQTRKYLEQEGVQLDAFSNNKCKRSKTVILVKNLPNKTEAKEIRTIFEKFGLVGRLILPPSGITAIVEFLEPSEARKAFTCLAYTKFKNVPLYLEWAPENSLGERKEPPVTNEDTTEVKQSENNNEVEETVEESEPDTTLFVKNLNFQTTDDGLRKHFESCGKLAYASVATKKDKNDPSKRLSMGYGFVRFIHKSSADKALKTLQQSTLDGKSLELKRSERTLNNEVKVVKKSTKATKQTGTKILVRNIPFQANQKEIRELFSVFGEIKALRLPKKMALDGGSHRGFAFVDFVAASDAKNAFEALCQSTHLYGRRLVLEWASSEDSVDDIRKRTAAHFQTTEAVKSKKSVLSID</sequence>
<feature type="domain" description="RRM" evidence="8">
    <location>
        <begin position="985"/>
        <end position="1066"/>
    </location>
</feature>
<dbReference type="CDD" id="cd12564">
    <property type="entry name" value="RRM1_RBM19"/>
    <property type="match status" value="1"/>
</dbReference>
<dbReference type="GO" id="GO:0003729">
    <property type="term" value="F:mRNA binding"/>
    <property type="evidence" value="ECO:0000318"/>
    <property type="project" value="GO_Central"/>
</dbReference>
<dbReference type="AlphaFoldDB" id="D6WFN0"/>
<evidence type="ECO:0000256" key="3">
    <source>
        <dbReference type="ARBA" id="ARBA00022737"/>
    </source>
</evidence>
<evidence type="ECO:0000313" key="11">
    <source>
        <dbReference type="Proteomes" id="UP000007266"/>
    </source>
</evidence>
<feature type="compositionally biased region" description="Basic and acidic residues" evidence="7">
    <location>
        <begin position="363"/>
        <end position="381"/>
    </location>
</feature>
<dbReference type="InterPro" id="IPR000504">
    <property type="entry name" value="RRM_dom"/>
</dbReference>
<dbReference type="Proteomes" id="UP000007266">
    <property type="component" value="Linkage group 3"/>
</dbReference>
<dbReference type="InterPro" id="IPR006629">
    <property type="entry name" value="LITAF"/>
</dbReference>
<dbReference type="PROSITE" id="PS50102">
    <property type="entry name" value="RRM"/>
    <property type="match status" value="6"/>
</dbReference>
<dbReference type="SMART" id="SM00360">
    <property type="entry name" value="RRM"/>
    <property type="match status" value="6"/>
</dbReference>
<keyword evidence="5" id="KW-0539">Nucleus</keyword>
<evidence type="ECO:0000256" key="7">
    <source>
        <dbReference type="SAM" id="MobiDB-lite"/>
    </source>
</evidence>
<dbReference type="CDD" id="cd12318">
    <property type="entry name" value="RRM5_RBM19_like"/>
    <property type="match status" value="1"/>
</dbReference>
<dbReference type="PANTHER" id="PTHR48039">
    <property type="entry name" value="RNA-BINDING MOTIF PROTEIN 14B"/>
    <property type="match status" value="1"/>
</dbReference>
<dbReference type="InterPro" id="IPR051945">
    <property type="entry name" value="RRM_MRD1_RNA_proc_ribogen"/>
</dbReference>
<evidence type="ECO:0000256" key="1">
    <source>
        <dbReference type="ARBA" id="ARBA00004123"/>
    </source>
</evidence>
<evidence type="ECO:0000256" key="6">
    <source>
        <dbReference type="PROSITE-ProRule" id="PRU00176"/>
    </source>
</evidence>
<feature type="domain" description="RRM" evidence="8">
    <location>
        <begin position="259"/>
        <end position="332"/>
    </location>
</feature>
<comment type="similarity">
    <text evidence="2">Belongs to the RRM MRD1 family.</text>
</comment>
<dbReference type="InterPro" id="IPR035979">
    <property type="entry name" value="RBD_domain_sf"/>
</dbReference>
<dbReference type="InParanoid" id="D6WFN0"/>
<keyword evidence="11" id="KW-1185">Reference proteome</keyword>
<feature type="region of interest" description="Disordered" evidence="7">
    <location>
        <begin position="30"/>
        <end position="60"/>
    </location>
</feature>
<feature type="region of interest" description="Disordered" evidence="7">
    <location>
        <begin position="663"/>
        <end position="692"/>
    </location>
</feature>
<dbReference type="InterPro" id="IPR034423">
    <property type="entry name" value="RBM19_RRM5"/>
</dbReference>
<dbReference type="eggNOG" id="KOG0110">
    <property type="taxonomic scope" value="Eukaryota"/>
</dbReference>
<protein>
    <submittedName>
        <fullName evidence="10">Putative RNA-binding protein 19-like Protein</fullName>
    </submittedName>
</protein>
<feature type="domain" description="RRM" evidence="8">
    <location>
        <begin position="481"/>
        <end position="552"/>
    </location>
</feature>
<dbReference type="SMART" id="SM00714">
    <property type="entry name" value="LITAF"/>
    <property type="match status" value="1"/>
</dbReference>
<dbReference type="EMBL" id="KQ971319">
    <property type="protein sequence ID" value="EFA00249.2"/>
    <property type="molecule type" value="Genomic_DNA"/>
</dbReference>
<keyword evidence="3" id="KW-0677">Repeat</keyword>
<dbReference type="GO" id="GO:0005737">
    <property type="term" value="C:cytoplasm"/>
    <property type="evidence" value="ECO:0000318"/>
    <property type="project" value="GO_Central"/>
</dbReference>
<evidence type="ECO:0000313" key="10">
    <source>
        <dbReference type="EMBL" id="EFA00249.2"/>
    </source>
</evidence>
<dbReference type="FunFam" id="3.30.70.330:FF:000277">
    <property type="entry name" value="RNA binding motif protein 19"/>
    <property type="match status" value="1"/>
</dbReference>
<dbReference type="FunFam" id="3.30.70.330:FF:000738">
    <property type="entry name" value="RNA-binding motif protein 19"/>
    <property type="match status" value="1"/>
</dbReference>
<dbReference type="PROSITE" id="PS51837">
    <property type="entry name" value="LITAF"/>
    <property type="match status" value="1"/>
</dbReference>
<dbReference type="InterPro" id="IPR034421">
    <property type="entry name" value="RBM19_RRM6"/>
</dbReference>
<feature type="compositionally biased region" description="Acidic residues" evidence="7">
    <location>
        <begin position="868"/>
        <end position="878"/>
    </location>
</feature>
<dbReference type="FunFam" id="3.30.70.330:FF:000240">
    <property type="entry name" value="RNA binding motif protein 19"/>
    <property type="match status" value="1"/>
</dbReference>
<proteinExistence type="inferred from homology"/>
<dbReference type="SUPFAM" id="SSF54928">
    <property type="entry name" value="RNA-binding domain, RBD"/>
    <property type="match status" value="5"/>
</dbReference>
<reference evidence="10 11" key="2">
    <citation type="journal article" date="2010" name="Nucleic Acids Res.">
        <title>BeetleBase in 2010: revisions to provide comprehensive genomic information for Tribolium castaneum.</title>
        <authorList>
            <person name="Kim H.S."/>
            <person name="Murphy T."/>
            <person name="Xia J."/>
            <person name="Caragea D."/>
            <person name="Park Y."/>
            <person name="Beeman R.W."/>
            <person name="Lorenzen M.D."/>
            <person name="Butcher S."/>
            <person name="Manak J.R."/>
            <person name="Brown S.J."/>
        </authorList>
    </citation>
    <scope>GENOME REANNOTATION</scope>
    <source>
        <strain evidence="10 11">Georgia GA2</strain>
    </source>
</reference>
<gene>
    <name evidence="10" type="primary">AUGUSTUS-3.0.2_03078</name>
    <name evidence="10" type="ORF">TcasGA2_TC003078</name>
</gene>
<dbReference type="Pfam" id="PF00076">
    <property type="entry name" value="RRM_1"/>
    <property type="match status" value="6"/>
</dbReference>
<dbReference type="FunCoup" id="D6WFN0">
    <property type="interactions" value="1608"/>
</dbReference>
<accession>D6WFN0</accession>
<feature type="domain" description="RRM" evidence="8">
    <location>
        <begin position="770"/>
        <end position="842"/>
    </location>
</feature>
<feature type="compositionally biased region" description="Low complexity" evidence="7">
    <location>
        <begin position="30"/>
        <end position="53"/>
    </location>
</feature>
<feature type="domain" description="RRM" evidence="8">
    <location>
        <begin position="881"/>
        <end position="964"/>
    </location>
</feature>
<evidence type="ECO:0000256" key="5">
    <source>
        <dbReference type="ARBA" id="ARBA00023242"/>
    </source>
</evidence>